<proteinExistence type="inferred from homology"/>
<dbReference type="PROSITE" id="PS00061">
    <property type="entry name" value="ADH_SHORT"/>
    <property type="match status" value="1"/>
</dbReference>
<dbReference type="AlphaFoldDB" id="A0A8K0UPC2"/>
<evidence type="ECO:0000256" key="1">
    <source>
        <dbReference type="ARBA" id="ARBA00006484"/>
    </source>
</evidence>
<comment type="similarity">
    <text evidence="1">Belongs to the short-chain dehydrogenases/reductases (SDR) family.</text>
</comment>
<keyword evidence="2" id="KW-0521">NADP</keyword>
<dbReference type="GO" id="GO:0016491">
    <property type="term" value="F:oxidoreductase activity"/>
    <property type="evidence" value="ECO:0007669"/>
    <property type="project" value="UniProtKB-KW"/>
</dbReference>
<sequence length="326" mass="35473">MVPSFLYALLASPIIFAAWRNMQKRQRRRKLIPKSQERVLILGASAGIGRSMALQYAASGAKLCIVGRRQATLDTVKAECLKSRLTAADDTSVLSVVADFTVPEDMVHVRSEVESVWGGLDTVVVCAGVSAIRPLLEVAGLKKPSSKHSTAQVSSEEIQHTVDIVNQASKGNFTGPLIAALTFIPLLQCTSPSPSILLISSLAAIIPAPTRSVYAATKASALLLYQSLAIEHPAVCFSFVIPSTVEGDFRSSAVDRVEGEDVYLESDRKKSALSKDAVAKRSIQAVDSGEKYVFMPYLMGRTGQFLHWWFPWITEGIARKKYNFTP</sequence>
<dbReference type="SUPFAM" id="SSF51735">
    <property type="entry name" value="NAD(P)-binding Rossmann-fold domains"/>
    <property type="match status" value="1"/>
</dbReference>
<dbReference type="Proteomes" id="UP000813824">
    <property type="component" value="Unassembled WGS sequence"/>
</dbReference>
<name>A0A8K0UPC2_9AGAR</name>
<dbReference type="OrthoDB" id="37659at2759"/>
<keyword evidence="6" id="KW-1185">Reference proteome</keyword>
<evidence type="ECO:0000313" key="5">
    <source>
        <dbReference type="EMBL" id="KAH8101436.1"/>
    </source>
</evidence>
<comment type="caution">
    <text evidence="5">The sequence shown here is derived from an EMBL/GenBank/DDBJ whole genome shotgun (WGS) entry which is preliminary data.</text>
</comment>
<dbReference type="InterPro" id="IPR020904">
    <property type="entry name" value="Sc_DH/Rdtase_CS"/>
</dbReference>
<protein>
    <submittedName>
        <fullName evidence="5">NAD-P-binding protein</fullName>
    </submittedName>
</protein>
<reference evidence="5" key="1">
    <citation type="journal article" date="2021" name="New Phytol.">
        <title>Evolutionary innovations through gain and loss of genes in the ectomycorrhizal Boletales.</title>
        <authorList>
            <person name="Wu G."/>
            <person name="Miyauchi S."/>
            <person name="Morin E."/>
            <person name="Kuo A."/>
            <person name="Drula E."/>
            <person name="Varga T."/>
            <person name="Kohler A."/>
            <person name="Feng B."/>
            <person name="Cao Y."/>
            <person name="Lipzen A."/>
            <person name="Daum C."/>
            <person name="Hundley H."/>
            <person name="Pangilinan J."/>
            <person name="Johnson J."/>
            <person name="Barry K."/>
            <person name="LaButti K."/>
            <person name="Ng V."/>
            <person name="Ahrendt S."/>
            <person name="Min B."/>
            <person name="Choi I.G."/>
            <person name="Park H."/>
            <person name="Plett J.M."/>
            <person name="Magnuson J."/>
            <person name="Spatafora J.W."/>
            <person name="Nagy L.G."/>
            <person name="Henrissat B."/>
            <person name="Grigoriev I.V."/>
            <person name="Yang Z.L."/>
            <person name="Xu J."/>
            <person name="Martin F.M."/>
        </authorList>
    </citation>
    <scope>NUCLEOTIDE SEQUENCE</scope>
    <source>
        <strain evidence="5">KKN 215</strain>
    </source>
</reference>
<dbReference type="InterPro" id="IPR002347">
    <property type="entry name" value="SDR_fam"/>
</dbReference>
<dbReference type="Gene3D" id="3.40.50.720">
    <property type="entry name" value="NAD(P)-binding Rossmann-like Domain"/>
    <property type="match status" value="1"/>
</dbReference>
<accession>A0A8K0UPC2</accession>
<evidence type="ECO:0000256" key="4">
    <source>
        <dbReference type="ARBA" id="ARBA00037096"/>
    </source>
</evidence>
<comment type="function">
    <text evidence="4">Putative oxidoreductase.</text>
</comment>
<gene>
    <name evidence="5" type="ORF">BXZ70DRAFT_971178</name>
</gene>
<dbReference type="GO" id="GO:0016020">
    <property type="term" value="C:membrane"/>
    <property type="evidence" value="ECO:0007669"/>
    <property type="project" value="TreeGrafter"/>
</dbReference>
<dbReference type="PANTHER" id="PTHR44196">
    <property type="entry name" value="DEHYDROGENASE/REDUCTASE SDR FAMILY MEMBER 7B"/>
    <property type="match status" value="1"/>
</dbReference>
<dbReference type="EMBL" id="JAEVFJ010000012">
    <property type="protein sequence ID" value="KAH8101436.1"/>
    <property type="molecule type" value="Genomic_DNA"/>
</dbReference>
<organism evidence="5 6">
    <name type="scientific">Cristinia sonorae</name>
    <dbReference type="NCBI Taxonomy" id="1940300"/>
    <lineage>
        <taxon>Eukaryota</taxon>
        <taxon>Fungi</taxon>
        <taxon>Dikarya</taxon>
        <taxon>Basidiomycota</taxon>
        <taxon>Agaricomycotina</taxon>
        <taxon>Agaricomycetes</taxon>
        <taxon>Agaricomycetidae</taxon>
        <taxon>Agaricales</taxon>
        <taxon>Pleurotineae</taxon>
        <taxon>Stephanosporaceae</taxon>
        <taxon>Cristinia</taxon>
    </lineage>
</organism>
<dbReference type="PANTHER" id="PTHR44196:SF1">
    <property type="entry name" value="DEHYDROGENASE_REDUCTASE SDR FAMILY MEMBER 7B"/>
    <property type="match status" value="1"/>
</dbReference>
<evidence type="ECO:0000256" key="2">
    <source>
        <dbReference type="ARBA" id="ARBA00022857"/>
    </source>
</evidence>
<evidence type="ECO:0000256" key="3">
    <source>
        <dbReference type="ARBA" id="ARBA00023002"/>
    </source>
</evidence>
<dbReference type="PRINTS" id="PR00081">
    <property type="entry name" value="GDHRDH"/>
</dbReference>
<keyword evidence="3" id="KW-0560">Oxidoreductase</keyword>
<dbReference type="InterPro" id="IPR036291">
    <property type="entry name" value="NAD(P)-bd_dom_sf"/>
</dbReference>
<dbReference type="Pfam" id="PF00106">
    <property type="entry name" value="adh_short"/>
    <property type="match status" value="1"/>
</dbReference>
<evidence type="ECO:0000313" key="6">
    <source>
        <dbReference type="Proteomes" id="UP000813824"/>
    </source>
</evidence>